<evidence type="ECO:0008006" key="4">
    <source>
        <dbReference type="Google" id="ProtNLM"/>
    </source>
</evidence>
<dbReference type="Pfam" id="PF14023">
    <property type="entry name" value="Bestrophin-like"/>
    <property type="match status" value="1"/>
</dbReference>
<evidence type="ECO:0000313" key="2">
    <source>
        <dbReference type="EMBL" id="MBN8430052.1"/>
    </source>
</evidence>
<dbReference type="EMBL" id="JAEKJR010000001">
    <property type="protein sequence ID" value="MBN8430052.1"/>
    <property type="molecule type" value="Genomic_DNA"/>
</dbReference>
<feature type="transmembrane region" description="Helical" evidence="1">
    <location>
        <begin position="189"/>
        <end position="209"/>
    </location>
</feature>
<proteinExistence type="predicted"/>
<keyword evidence="1" id="KW-0812">Transmembrane</keyword>
<dbReference type="InterPro" id="IPR025333">
    <property type="entry name" value="DUF4239"/>
</dbReference>
<sequence>MAFTDSLNQLSLPVFGGLSVLLVLVAMFVGSHLGLRSVRNGNLSDASIGSAVAAILGLLAFLLAFTFNSTAERFIQRKALLLDEVNAISTTYLRADLLPLQQRREARALLAEYATLRDIDPTHTESLPQLLARSKAIHEALWNIVAELNDAQYDAVRLGKFLDSLNTVIDFNTSRIYVGSRYRIPTPMWGALALVTALAMFGIGFQLGAGRRGSLQINLALAFSFSIVILLIADLDRAAQGWLIIDQAPMSELSQELQEAERKAAP</sequence>
<name>A0ABS3E477_9GAMM</name>
<gene>
    <name evidence="2" type="ORF">JF535_04205</name>
</gene>
<dbReference type="RefSeq" id="WP_206999423.1">
    <property type="nucleotide sequence ID" value="NZ_JAEKJR010000001.1"/>
</dbReference>
<evidence type="ECO:0000313" key="3">
    <source>
        <dbReference type="Proteomes" id="UP000664293"/>
    </source>
</evidence>
<keyword evidence="1" id="KW-0472">Membrane</keyword>
<accession>A0ABS3E477</accession>
<feature type="transmembrane region" description="Helical" evidence="1">
    <location>
        <begin position="12"/>
        <end position="35"/>
    </location>
</feature>
<feature type="transmembrane region" description="Helical" evidence="1">
    <location>
        <begin position="47"/>
        <end position="67"/>
    </location>
</feature>
<feature type="transmembrane region" description="Helical" evidence="1">
    <location>
        <begin position="215"/>
        <end position="233"/>
    </location>
</feature>
<organism evidence="2 3">
    <name type="scientific">Microbulbifer salipaludis</name>
    <dbReference type="NCBI Taxonomy" id="187980"/>
    <lineage>
        <taxon>Bacteria</taxon>
        <taxon>Pseudomonadati</taxon>
        <taxon>Pseudomonadota</taxon>
        <taxon>Gammaproteobacteria</taxon>
        <taxon>Cellvibrionales</taxon>
        <taxon>Microbulbiferaceae</taxon>
        <taxon>Microbulbifer</taxon>
    </lineage>
</organism>
<keyword evidence="1" id="KW-1133">Transmembrane helix</keyword>
<keyword evidence="3" id="KW-1185">Reference proteome</keyword>
<comment type="caution">
    <text evidence="2">The sequence shown here is derived from an EMBL/GenBank/DDBJ whole genome shotgun (WGS) entry which is preliminary data.</text>
</comment>
<dbReference type="Proteomes" id="UP000664293">
    <property type="component" value="Unassembled WGS sequence"/>
</dbReference>
<reference evidence="2 3" key="1">
    <citation type="submission" date="2020-12" db="EMBL/GenBank/DDBJ databases">
        <title>Oil enriched cultivation method for isolating marine PHA-producing bacteria.</title>
        <authorList>
            <person name="Zheng W."/>
            <person name="Yu S."/>
            <person name="Huang Y."/>
        </authorList>
    </citation>
    <scope>NUCLEOTIDE SEQUENCE [LARGE SCALE GENOMIC DNA]</scope>
    <source>
        <strain evidence="2 3">SN0-2</strain>
    </source>
</reference>
<protein>
    <recommendedName>
        <fullName evidence="4">DUF4239 domain-containing protein</fullName>
    </recommendedName>
</protein>
<evidence type="ECO:0000256" key="1">
    <source>
        <dbReference type="SAM" id="Phobius"/>
    </source>
</evidence>